<dbReference type="AlphaFoldDB" id="A0A0S2ZPZ8"/>
<dbReference type="Proteomes" id="UP000063275">
    <property type="component" value="Chromosome"/>
</dbReference>
<keyword evidence="1" id="KW-0472">Membrane</keyword>
<dbReference type="OrthoDB" id="87558at2"/>
<evidence type="ECO:0000313" key="3">
    <source>
        <dbReference type="Proteomes" id="UP000063275"/>
    </source>
</evidence>
<name>A0A0S2ZPZ8_9FUSO</name>
<feature type="transmembrane region" description="Helical" evidence="1">
    <location>
        <begin position="46"/>
        <end position="64"/>
    </location>
</feature>
<dbReference type="EMBL" id="CP013331">
    <property type="protein sequence ID" value="ALQ40886.1"/>
    <property type="molecule type" value="Genomic_DNA"/>
</dbReference>
<organism evidence="2">
    <name type="scientific">Fusobacterium hwasookii ChDC F174</name>
    <dbReference type="NCBI Taxonomy" id="1307442"/>
    <lineage>
        <taxon>Bacteria</taxon>
        <taxon>Fusobacteriati</taxon>
        <taxon>Fusobacteriota</taxon>
        <taxon>Fusobacteriia</taxon>
        <taxon>Fusobacteriales</taxon>
        <taxon>Fusobacteriaceae</taxon>
        <taxon>Fusobacterium</taxon>
    </lineage>
</organism>
<evidence type="ECO:0000313" key="2">
    <source>
        <dbReference type="EMBL" id="ALQ40886.1"/>
    </source>
</evidence>
<sequence length="171" mass="20963">MEIKIFETEKTLKIEKHCKKEQFISRILLLITYTYMIYIAYKTNNINIFIIMPIIMIYVAYRIITLKYMYEIIYINEENIYFNTGYNQKILNRKNYQRKYPLESLKFVYPWIFLEPRYITSKTERKNYLSRVHFDFDGEKKYDSWGACISIEEAGKVVERINSFLEKQKEK</sequence>
<accession>A0A0S2ZPZ8</accession>
<evidence type="ECO:0000256" key="1">
    <source>
        <dbReference type="SAM" id="Phobius"/>
    </source>
</evidence>
<keyword evidence="1" id="KW-0812">Transmembrane</keyword>
<protein>
    <recommendedName>
        <fullName evidence="4">Organic solvent tolerance protein</fullName>
    </recommendedName>
</protein>
<dbReference type="KEGG" id="fhw:RN87_10195"/>
<evidence type="ECO:0008006" key="4">
    <source>
        <dbReference type="Google" id="ProtNLM"/>
    </source>
</evidence>
<reference evidence="2 3" key="1">
    <citation type="submission" date="2015-11" db="EMBL/GenBank/DDBJ databases">
        <authorList>
            <person name="Zhang Y."/>
            <person name="Guo Z."/>
        </authorList>
    </citation>
    <scope>NUCLEOTIDE SEQUENCE [LARGE SCALE GENOMIC DNA]</scope>
    <source>
        <strain evidence="2 3">ChDC F174</strain>
    </source>
</reference>
<keyword evidence="1" id="KW-1133">Transmembrane helix</keyword>
<gene>
    <name evidence="2" type="ORF">RN87_10195</name>
</gene>
<dbReference type="RefSeq" id="WP_029493783.1">
    <property type="nucleotide sequence ID" value="NZ_ATKF01000104.1"/>
</dbReference>
<feature type="transmembrane region" description="Helical" evidence="1">
    <location>
        <begin position="23"/>
        <end position="40"/>
    </location>
</feature>
<proteinExistence type="predicted"/>